<dbReference type="SUPFAM" id="SSF52540">
    <property type="entry name" value="P-loop containing nucleoside triphosphate hydrolases"/>
    <property type="match status" value="1"/>
</dbReference>
<gene>
    <name evidence="1" type="ORF">METZ01_LOCUS168088</name>
</gene>
<accession>A0A382BNI1</accession>
<dbReference type="InterPro" id="IPR027417">
    <property type="entry name" value="P-loop_NTPase"/>
</dbReference>
<evidence type="ECO:0000313" key="1">
    <source>
        <dbReference type="EMBL" id="SVB15234.1"/>
    </source>
</evidence>
<reference evidence="1" key="1">
    <citation type="submission" date="2018-05" db="EMBL/GenBank/DDBJ databases">
        <authorList>
            <person name="Lanie J.A."/>
            <person name="Ng W.-L."/>
            <person name="Kazmierczak K.M."/>
            <person name="Andrzejewski T.M."/>
            <person name="Davidsen T.M."/>
            <person name="Wayne K.J."/>
            <person name="Tettelin H."/>
            <person name="Glass J.I."/>
            <person name="Rusch D."/>
            <person name="Podicherti R."/>
            <person name="Tsui H.-C.T."/>
            <person name="Winkler M.E."/>
        </authorList>
    </citation>
    <scope>NUCLEOTIDE SEQUENCE</scope>
</reference>
<name>A0A382BNI1_9ZZZZ</name>
<dbReference type="AlphaFoldDB" id="A0A382BNI1"/>
<dbReference type="Pfam" id="PF03237">
    <property type="entry name" value="Terminase_6N"/>
    <property type="match status" value="1"/>
</dbReference>
<dbReference type="Gene3D" id="3.40.50.300">
    <property type="entry name" value="P-loop containing nucleotide triphosphate hydrolases"/>
    <property type="match status" value="1"/>
</dbReference>
<organism evidence="1">
    <name type="scientific">marine metagenome</name>
    <dbReference type="NCBI Taxonomy" id="408172"/>
    <lineage>
        <taxon>unclassified sequences</taxon>
        <taxon>metagenomes</taxon>
        <taxon>ecological metagenomes</taxon>
    </lineage>
</organism>
<protein>
    <submittedName>
        <fullName evidence="1">Uncharacterized protein</fullName>
    </submittedName>
</protein>
<proteinExistence type="predicted"/>
<sequence>MTINSYLGNPLLKSLNTPQNYTKEEIQEYVKCRDDPIYFISTYMTIVNVDQGLMKFKLWPFQEDLINLLSNNRFCIVKCPRQSGKSQTSLAFMLHYVLFNDQKNIAILANKGATARELLGRLQFAYEKLPMFIQQGVSEWNKGSIFLENGSRILASSTSSSAIRGYSFNLIFLDEFAFVPQNLAEEFFNSVYPTISSGQTSQVIIVSTPNGMNHFYKMWTNAIEERSDYSAF</sequence>
<dbReference type="EMBL" id="UINC01030593">
    <property type="protein sequence ID" value="SVB15234.1"/>
    <property type="molecule type" value="Genomic_DNA"/>
</dbReference>
<feature type="non-terminal residue" evidence="1">
    <location>
        <position position="232"/>
    </location>
</feature>